<protein>
    <recommendedName>
        <fullName evidence="6">WD40 repeat-like protein</fullName>
    </recommendedName>
</protein>
<name>A0A0C9TFT3_PAXIN</name>
<evidence type="ECO:0000256" key="2">
    <source>
        <dbReference type="ARBA" id="ARBA00022737"/>
    </source>
</evidence>
<evidence type="ECO:0000313" key="4">
    <source>
        <dbReference type="EMBL" id="KIJ06952.1"/>
    </source>
</evidence>
<dbReference type="SUPFAM" id="SSF50978">
    <property type="entry name" value="WD40 repeat-like"/>
    <property type="match status" value="1"/>
</dbReference>
<dbReference type="InterPro" id="IPR001680">
    <property type="entry name" value="WD40_rpt"/>
</dbReference>
<dbReference type="Gene3D" id="2.130.10.10">
    <property type="entry name" value="YVTN repeat-like/Quinoprotein amine dehydrogenase"/>
    <property type="match status" value="1"/>
</dbReference>
<dbReference type="OrthoDB" id="3238562at2759"/>
<dbReference type="Proteomes" id="UP000053647">
    <property type="component" value="Unassembled WGS sequence"/>
</dbReference>
<dbReference type="PROSITE" id="PS50082">
    <property type="entry name" value="WD_REPEATS_2"/>
    <property type="match status" value="1"/>
</dbReference>
<dbReference type="PROSITE" id="PS50294">
    <property type="entry name" value="WD_REPEATS_REGION"/>
    <property type="match status" value="1"/>
</dbReference>
<proteinExistence type="predicted"/>
<dbReference type="EMBL" id="KN820080">
    <property type="protein sequence ID" value="KIJ06952.1"/>
    <property type="molecule type" value="Genomic_DNA"/>
</dbReference>
<dbReference type="InterPro" id="IPR051179">
    <property type="entry name" value="WD_repeat_multifunction"/>
</dbReference>
<feature type="repeat" description="WD" evidence="3">
    <location>
        <begin position="26"/>
        <end position="67"/>
    </location>
</feature>
<dbReference type="InterPro" id="IPR015943">
    <property type="entry name" value="WD40/YVTN_repeat-like_dom_sf"/>
</dbReference>
<dbReference type="InterPro" id="IPR036322">
    <property type="entry name" value="WD40_repeat_dom_sf"/>
</dbReference>
<dbReference type="SMART" id="SM00320">
    <property type="entry name" value="WD40"/>
    <property type="match status" value="3"/>
</dbReference>
<keyword evidence="2" id="KW-0677">Repeat</keyword>
<dbReference type="PANTHER" id="PTHR19857:SF8">
    <property type="entry name" value="ANGIO-ASSOCIATED MIGRATORY CELL PROTEIN"/>
    <property type="match status" value="1"/>
</dbReference>
<evidence type="ECO:0000256" key="1">
    <source>
        <dbReference type="ARBA" id="ARBA00022574"/>
    </source>
</evidence>
<dbReference type="PROSITE" id="PS00678">
    <property type="entry name" value="WD_REPEATS_1"/>
    <property type="match status" value="1"/>
</dbReference>
<dbReference type="PANTHER" id="PTHR19857">
    <property type="entry name" value="MITOCHONDRIAL DIVISION PROTEIN 1-RELATED"/>
    <property type="match status" value="1"/>
</dbReference>
<evidence type="ECO:0008006" key="6">
    <source>
        <dbReference type="Google" id="ProtNLM"/>
    </source>
</evidence>
<evidence type="ECO:0000256" key="3">
    <source>
        <dbReference type="PROSITE-ProRule" id="PRU00221"/>
    </source>
</evidence>
<keyword evidence="5" id="KW-1185">Reference proteome</keyword>
<sequence length="303" mass="33374">MLEVCRCVPSILLDSQVDQLFLKFTLTRHTKAINTVAINSEGSMLLSGGNDSRIVVWNLVSGEMMQEICVPAAGFISCLAWIKVTDQDDDGFVFGASDGNIHLYEQGKDTSIFSFVSITLAHVGVIESIAWNSDHRRLASVGNGELQVWKACPDESFVALANDSEKLPYVACSIHFCDNGSSVLISYLESGFIFCYSMEPWDLKWKKQANGRIGNTCLDGQHLFVSNLRDGVDKYVLPQMHCAQSYHHTILVNVPLQISVAREAGRVIVGGDNGFARIFDHQTGAFREKLDHGSGMYGSNLDV</sequence>
<dbReference type="Pfam" id="PF00400">
    <property type="entry name" value="WD40"/>
    <property type="match status" value="2"/>
</dbReference>
<gene>
    <name evidence="4" type="ORF">PAXINDRAFT_91212</name>
</gene>
<dbReference type="HOGENOM" id="CLU_057730_1_0_1"/>
<evidence type="ECO:0000313" key="5">
    <source>
        <dbReference type="Proteomes" id="UP000053647"/>
    </source>
</evidence>
<reference evidence="5" key="2">
    <citation type="submission" date="2015-01" db="EMBL/GenBank/DDBJ databases">
        <title>Evolutionary Origins and Diversification of the Mycorrhizal Mutualists.</title>
        <authorList>
            <consortium name="DOE Joint Genome Institute"/>
            <consortium name="Mycorrhizal Genomics Consortium"/>
            <person name="Kohler A."/>
            <person name="Kuo A."/>
            <person name="Nagy L.G."/>
            <person name="Floudas D."/>
            <person name="Copeland A."/>
            <person name="Barry K.W."/>
            <person name="Cichocki N."/>
            <person name="Veneault-Fourrey C."/>
            <person name="LaButti K."/>
            <person name="Lindquist E.A."/>
            <person name="Lipzen A."/>
            <person name="Lundell T."/>
            <person name="Morin E."/>
            <person name="Murat C."/>
            <person name="Riley R."/>
            <person name="Ohm R."/>
            <person name="Sun H."/>
            <person name="Tunlid A."/>
            <person name="Henrissat B."/>
            <person name="Grigoriev I.V."/>
            <person name="Hibbett D.S."/>
            <person name="Martin F."/>
        </authorList>
    </citation>
    <scope>NUCLEOTIDE SEQUENCE [LARGE SCALE GENOMIC DNA]</scope>
    <source>
        <strain evidence="5">ATCC 200175</strain>
    </source>
</reference>
<reference evidence="4 5" key="1">
    <citation type="submission" date="2014-06" db="EMBL/GenBank/DDBJ databases">
        <authorList>
            <consortium name="DOE Joint Genome Institute"/>
            <person name="Kuo A."/>
            <person name="Kohler A."/>
            <person name="Nagy L.G."/>
            <person name="Floudas D."/>
            <person name="Copeland A."/>
            <person name="Barry K.W."/>
            <person name="Cichocki N."/>
            <person name="Veneault-Fourrey C."/>
            <person name="LaButti K."/>
            <person name="Lindquist E.A."/>
            <person name="Lipzen A."/>
            <person name="Lundell T."/>
            <person name="Morin E."/>
            <person name="Murat C."/>
            <person name="Sun H."/>
            <person name="Tunlid A."/>
            <person name="Henrissat B."/>
            <person name="Grigoriev I.V."/>
            <person name="Hibbett D.S."/>
            <person name="Martin F."/>
            <person name="Nordberg H.P."/>
            <person name="Cantor M.N."/>
            <person name="Hua S.X."/>
        </authorList>
    </citation>
    <scope>NUCLEOTIDE SEQUENCE [LARGE SCALE GENOMIC DNA]</scope>
    <source>
        <strain evidence="4 5">ATCC 200175</strain>
    </source>
</reference>
<accession>A0A0C9TFT3</accession>
<keyword evidence="1 3" id="KW-0853">WD repeat</keyword>
<dbReference type="InterPro" id="IPR019775">
    <property type="entry name" value="WD40_repeat_CS"/>
</dbReference>
<dbReference type="AlphaFoldDB" id="A0A0C9TFT3"/>
<organism evidence="4 5">
    <name type="scientific">Paxillus involutus ATCC 200175</name>
    <dbReference type="NCBI Taxonomy" id="664439"/>
    <lineage>
        <taxon>Eukaryota</taxon>
        <taxon>Fungi</taxon>
        <taxon>Dikarya</taxon>
        <taxon>Basidiomycota</taxon>
        <taxon>Agaricomycotina</taxon>
        <taxon>Agaricomycetes</taxon>
        <taxon>Agaricomycetidae</taxon>
        <taxon>Boletales</taxon>
        <taxon>Paxilineae</taxon>
        <taxon>Paxillaceae</taxon>
        <taxon>Paxillus</taxon>
    </lineage>
</organism>